<evidence type="ECO:0000259" key="7">
    <source>
        <dbReference type="PROSITE" id="PS50979"/>
    </source>
</evidence>
<dbReference type="PROSITE" id="PS50975">
    <property type="entry name" value="ATP_GRASP"/>
    <property type="match status" value="1"/>
</dbReference>
<dbReference type="GO" id="GO:0005524">
    <property type="term" value="F:ATP binding"/>
    <property type="evidence" value="ECO:0007669"/>
    <property type="project" value="UniProtKB-UniRule"/>
</dbReference>
<dbReference type="AlphaFoldDB" id="A0A3M5DJS3"/>
<dbReference type="PROSITE" id="PS00866">
    <property type="entry name" value="CPSASE_1"/>
    <property type="match status" value="1"/>
</dbReference>
<feature type="non-terminal residue" evidence="8">
    <location>
        <position position="282"/>
    </location>
</feature>
<keyword evidence="3 5" id="KW-0067">ATP-binding</keyword>
<proteinExistence type="predicted"/>
<accession>A0A3M5DJS3</accession>
<dbReference type="EMBL" id="RBSQ01000968">
    <property type="protein sequence ID" value="RMS49854.1"/>
    <property type="molecule type" value="Genomic_DNA"/>
</dbReference>
<dbReference type="InterPro" id="IPR005481">
    <property type="entry name" value="BC-like_N"/>
</dbReference>
<dbReference type="SUPFAM" id="SSF56059">
    <property type="entry name" value="Glutathione synthetase ATP-binding domain-like"/>
    <property type="match status" value="1"/>
</dbReference>
<dbReference type="Proteomes" id="UP000270834">
    <property type="component" value="Unassembled WGS sequence"/>
</dbReference>
<dbReference type="InterPro" id="IPR011764">
    <property type="entry name" value="Biotin_carboxylation_dom"/>
</dbReference>
<dbReference type="GO" id="GO:0016874">
    <property type="term" value="F:ligase activity"/>
    <property type="evidence" value="ECO:0007669"/>
    <property type="project" value="UniProtKB-KW"/>
</dbReference>
<dbReference type="InterPro" id="IPR005479">
    <property type="entry name" value="CPAse_ATP-bd"/>
</dbReference>
<protein>
    <recommendedName>
        <fullName evidence="10">3-methylcrotonyl-CoA carboxylase</fullName>
    </recommendedName>
</protein>
<evidence type="ECO:0000256" key="5">
    <source>
        <dbReference type="PROSITE-ProRule" id="PRU00409"/>
    </source>
</evidence>
<name>A0A3M5DJS3_PSEAI</name>
<keyword evidence="1" id="KW-0436">Ligase</keyword>
<dbReference type="PROSITE" id="PS00867">
    <property type="entry name" value="CPSASE_2"/>
    <property type="match status" value="1"/>
</dbReference>
<evidence type="ECO:0000256" key="4">
    <source>
        <dbReference type="ARBA" id="ARBA00023267"/>
    </source>
</evidence>
<feature type="domain" description="Biotin carboxylation" evidence="7">
    <location>
        <begin position="1"/>
        <end position="282"/>
    </location>
</feature>
<feature type="non-terminal residue" evidence="8">
    <location>
        <position position="1"/>
    </location>
</feature>
<dbReference type="Gene3D" id="3.30.470.20">
    <property type="entry name" value="ATP-grasp fold, B domain"/>
    <property type="match status" value="1"/>
</dbReference>
<feature type="domain" description="ATP-grasp" evidence="6">
    <location>
        <begin position="40"/>
        <end position="237"/>
    </location>
</feature>
<evidence type="ECO:0000256" key="2">
    <source>
        <dbReference type="ARBA" id="ARBA00022741"/>
    </source>
</evidence>
<sequence>GYGFLSENADFARACEEAGLLFLGPPAAAIDAMGSMSAAKALMEEAGVPLVPGYHGEAQDLETFRREAGRIGYPVLLKAAAGGGGKGMKVVEREAELAEALSSAQREAKAAFGDARMLVEKYLLKPRHVEIQVFADRHGHCLYLNERDCSIQRRHQKVVEEAPAPGLGAELRRAMGEAAVRAAQAIGYVGAGTVEFLLDERGQFFFMEMNTRLQVEHPVTEAITGLDLVAWQIRVARGEALPLTQEQVPLNGHAIEVRLYAEDPEGDFLPASGRLMLYREAG</sequence>
<comment type="caution">
    <text evidence="8">The sequence shown here is derived from an EMBL/GenBank/DDBJ whole genome shotgun (WGS) entry which is preliminary data.</text>
</comment>
<evidence type="ECO:0000259" key="6">
    <source>
        <dbReference type="PROSITE" id="PS50975"/>
    </source>
</evidence>
<dbReference type="InterPro" id="IPR050856">
    <property type="entry name" value="Biotin_carboxylase_complex"/>
</dbReference>
<dbReference type="FunFam" id="3.30.1490.20:FF:000003">
    <property type="entry name" value="acetyl-CoA carboxylase isoform X1"/>
    <property type="match status" value="1"/>
</dbReference>
<dbReference type="Pfam" id="PF02786">
    <property type="entry name" value="CPSase_L_D2"/>
    <property type="match status" value="1"/>
</dbReference>
<evidence type="ECO:0000313" key="9">
    <source>
        <dbReference type="Proteomes" id="UP000270834"/>
    </source>
</evidence>
<evidence type="ECO:0000313" key="8">
    <source>
        <dbReference type="EMBL" id="RMS49854.1"/>
    </source>
</evidence>
<reference evidence="8 9" key="1">
    <citation type="submission" date="2018-08" db="EMBL/GenBank/DDBJ databases">
        <title>Recombination of ecologically and evolutionarily significant loci maintains genetic cohesion in the Pseudomonas syringae species complex.</title>
        <authorList>
            <person name="Dillon M."/>
            <person name="Thakur S."/>
            <person name="Almeida R.N.D."/>
            <person name="Weir B.S."/>
            <person name="Guttman D.S."/>
        </authorList>
    </citation>
    <scope>NUCLEOTIDE SEQUENCE [LARGE SCALE GENOMIC DNA]</scope>
    <source>
        <strain evidence="8 9">ICMP 7846</strain>
    </source>
</reference>
<keyword evidence="2 5" id="KW-0547">Nucleotide-binding</keyword>
<gene>
    <name evidence="8" type="ORF">ALP65_04122</name>
</gene>
<organism evidence="8 9">
    <name type="scientific">Pseudomonas aeruginosa</name>
    <dbReference type="NCBI Taxonomy" id="287"/>
    <lineage>
        <taxon>Bacteria</taxon>
        <taxon>Pseudomonadati</taxon>
        <taxon>Pseudomonadota</taxon>
        <taxon>Gammaproteobacteria</taxon>
        <taxon>Pseudomonadales</taxon>
        <taxon>Pseudomonadaceae</taxon>
        <taxon>Pseudomonas</taxon>
    </lineage>
</organism>
<evidence type="ECO:0008006" key="10">
    <source>
        <dbReference type="Google" id="ProtNLM"/>
    </source>
</evidence>
<dbReference type="Pfam" id="PF00289">
    <property type="entry name" value="Biotin_carb_N"/>
    <property type="match status" value="1"/>
</dbReference>
<dbReference type="InterPro" id="IPR011761">
    <property type="entry name" value="ATP-grasp"/>
</dbReference>
<dbReference type="PROSITE" id="PS50979">
    <property type="entry name" value="BC"/>
    <property type="match status" value="1"/>
</dbReference>
<evidence type="ECO:0000256" key="3">
    <source>
        <dbReference type="ARBA" id="ARBA00022840"/>
    </source>
</evidence>
<dbReference type="PANTHER" id="PTHR18866">
    <property type="entry name" value="CARBOXYLASE:PYRUVATE/ACETYL-COA/PROPIONYL-COA CARBOXYLASE"/>
    <property type="match status" value="1"/>
</dbReference>
<evidence type="ECO:0000256" key="1">
    <source>
        <dbReference type="ARBA" id="ARBA00022598"/>
    </source>
</evidence>
<keyword evidence="4" id="KW-0092">Biotin</keyword>
<dbReference type="GO" id="GO:0046872">
    <property type="term" value="F:metal ion binding"/>
    <property type="evidence" value="ECO:0007669"/>
    <property type="project" value="InterPro"/>
</dbReference>
<dbReference type="PANTHER" id="PTHR18866:SF33">
    <property type="entry name" value="METHYLCROTONOYL-COA CARBOXYLASE SUBUNIT ALPHA, MITOCHONDRIAL-RELATED"/>
    <property type="match status" value="1"/>
</dbReference>